<protein>
    <recommendedName>
        <fullName evidence="2">Methylglyoxal synthase</fullName>
        <shortName evidence="2">MGS</shortName>
        <ecNumber evidence="2">4.2.3.3</ecNumber>
    </recommendedName>
</protein>
<sequence length="154" mass="17450">MNVKPRVALIAHDNTKPDLIEWAGRHRAELKKFDIVSTGTTVALLSRSYPEFCLTAVRSGPLGGDQQVGAMIANGQLDMMIFFEDVMTTQPHDVDIKALWRLAVLYELPIASNRITADLLMANLDIAFTYKERYPHPEQKHVKYLRRSVEPSLE</sequence>
<dbReference type="PIRSF" id="PIRSF006614">
    <property type="entry name" value="Methylglyox_syn"/>
    <property type="match status" value="1"/>
</dbReference>
<dbReference type="EC" id="4.2.3.3" evidence="2"/>
<feature type="domain" description="MGS-like" evidence="4">
    <location>
        <begin position="1"/>
        <end position="154"/>
    </location>
</feature>
<comment type="catalytic activity">
    <reaction evidence="2">
        <text>dihydroxyacetone phosphate = methylglyoxal + phosphate</text>
        <dbReference type="Rhea" id="RHEA:17937"/>
        <dbReference type="ChEBI" id="CHEBI:17158"/>
        <dbReference type="ChEBI" id="CHEBI:43474"/>
        <dbReference type="ChEBI" id="CHEBI:57642"/>
        <dbReference type="EC" id="4.2.3.3"/>
    </reaction>
</comment>
<dbReference type="Pfam" id="PF02142">
    <property type="entry name" value="MGS"/>
    <property type="match status" value="1"/>
</dbReference>
<dbReference type="PROSITE" id="PS51855">
    <property type="entry name" value="MGS"/>
    <property type="match status" value="1"/>
</dbReference>
<dbReference type="InterPro" id="IPR004363">
    <property type="entry name" value="Methylgl_synth"/>
</dbReference>
<comment type="similarity">
    <text evidence="1 2">Belongs to the methylglyoxal synthase family.</text>
</comment>
<dbReference type="PROSITE" id="PS01335">
    <property type="entry name" value="METHYLGLYOXAL_SYNTH"/>
    <property type="match status" value="1"/>
</dbReference>
<dbReference type="AlphaFoldDB" id="A0A2Z2NWS2"/>
<feature type="binding site" evidence="2">
    <location>
        <begin position="59"/>
        <end position="60"/>
    </location>
    <ligand>
        <name>substrate</name>
    </ligand>
</feature>
<dbReference type="RefSeq" id="WP_088917525.1">
    <property type="nucleotide sequence ID" value="NZ_CP018632.1"/>
</dbReference>
<feature type="binding site" evidence="2">
    <location>
        <position position="16"/>
    </location>
    <ligand>
        <name>substrate</name>
    </ligand>
</feature>
<dbReference type="EMBL" id="CP018632">
    <property type="protein sequence ID" value="ASJ72187.1"/>
    <property type="molecule type" value="Genomic_DNA"/>
</dbReference>
<feature type="active site" description="Proton donor/acceptor" evidence="2 3">
    <location>
        <position position="65"/>
    </location>
</feature>
<evidence type="ECO:0000256" key="3">
    <source>
        <dbReference type="PIRSR" id="PIRSR006614-1"/>
    </source>
</evidence>
<dbReference type="OrthoDB" id="9787147at2"/>
<feature type="binding site" evidence="2">
    <location>
        <position position="12"/>
    </location>
    <ligand>
        <name>substrate</name>
    </ligand>
</feature>
<evidence type="ECO:0000313" key="5">
    <source>
        <dbReference type="EMBL" id="ASJ72187.1"/>
    </source>
</evidence>
<dbReference type="Proteomes" id="UP000250079">
    <property type="component" value="Chromosome"/>
</dbReference>
<evidence type="ECO:0000256" key="1">
    <source>
        <dbReference type="ARBA" id="ARBA00006287"/>
    </source>
</evidence>
<dbReference type="InterPro" id="IPR036914">
    <property type="entry name" value="MGS-like_dom_sf"/>
</dbReference>
<dbReference type="Gene3D" id="3.40.50.1380">
    <property type="entry name" value="Methylglyoxal synthase-like domain"/>
    <property type="match status" value="1"/>
</dbReference>
<dbReference type="GO" id="GO:0008929">
    <property type="term" value="F:methylglyoxal synthase activity"/>
    <property type="evidence" value="ECO:0007669"/>
    <property type="project" value="UniProtKB-UniRule"/>
</dbReference>
<dbReference type="PANTHER" id="PTHR30492">
    <property type="entry name" value="METHYLGLYOXAL SYNTHASE"/>
    <property type="match status" value="1"/>
</dbReference>
<name>A0A2Z2NWS2_9GAMM</name>
<dbReference type="GO" id="GO:0019242">
    <property type="term" value="P:methylglyoxal biosynthetic process"/>
    <property type="evidence" value="ECO:0007669"/>
    <property type="project" value="UniProtKB-UniRule"/>
</dbReference>
<accession>A0A2Z2NWS2</accession>
<dbReference type="KEGG" id="gai:IMCC3135_10465"/>
<dbReference type="PANTHER" id="PTHR30492:SF0">
    <property type="entry name" value="METHYLGLYOXAL SYNTHASE"/>
    <property type="match status" value="1"/>
</dbReference>
<dbReference type="InterPro" id="IPR011607">
    <property type="entry name" value="MGS-like_dom"/>
</dbReference>
<evidence type="ECO:0000259" key="4">
    <source>
        <dbReference type="PROSITE" id="PS51855"/>
    </source>
</evidence>
<comment type="function">
    <text evidence="2">Catalyzes the formation of methylglyoxal from dihydroxyacetone phosphate.</text>
</comment>
<dbReference type="InterPro" id="IPR018148">
    <property type="entry name" value="Methylglyoxal_synth_AS"/>
</dbReference>
<dbReference type="HAMAP" id="MF_00549">
    <property type="entry name" value="Methylglyoxal_synth"/>
    <property type="match status" value="1"/>
</dbReference>
<keyword evidence="2 5" id="KW-0456">Lyase</keyword>
<evidence type="ECO:0000313" key="6">
    <source>
        <dbReference type="Proteomes" id="UP000250079"/>
    </source>
</evidence>
<dbReference type="SUPFAM" id="SSF52335">
    <property type="entry name" value="Methylglyoxal synthase-like"/>
    <property type="match status" value="1"/>
</dbReference>
<dbReference type="NCBIfam" id="NF003559">
    <property type="entry name" value="PRK05234.1"/>
    <property type="match status" value="1"/>
</dbReference>
<evidence type="ECO:0000256" key="2">
    <source>
        <dbReference type="HAMAP-Rule" id="MF_00549"/>
    </source>
</evidence>
<feature type="binding site" evidence="2">
    <location>
        <position position="92"/>
    </location>
    <ligand>
        <name>substrate</name>
    </ligand>
</feature>
<feature type="binding site" evidence="2">
    <location>
        <begin position="38"/>
        <end position="41"/>
    </location>
    <ligand>
        <name>substrate</name>
    </ligand>
</feature>
<dbReference type="CDD" id="cd01422">
    <property type="entry name" value="MGS"/>
    <property type="match status" value="1"/>
</dbReference>
<gene>
    <name evidence="2 5" type="primary">mgsA</name>
    <name evidence="5" type="ORF">IMCC3135_10465</name>
</gene>
<keyword evidence="6" id="KW-1185">Reference proteome</keyword>
<dbReference type="SMART" id="SM00851">
    <property type="entry name" value="MGS"/>
    <property type="match status" value="1"/>
</dbReference>
<proteinExistence type="inferred from homology"/>
<reference evidence="5 6" key="1">
    <citation type="submission" date="2016-12" db="EMBL/GenBank/DDBJ databases">
        <authorList>
            <person name="Song W.-J."/>
            <person name="Kurnit D.M."/>
        </authorList>
    </citation>
    <scope>NUCLEOTIDE SEQUENCE [LARGE SCALE GENOMIC DNA]</scope>
    <source>
        <strain evidence="5 6">IMCC3135</strain>
    </source>
</reference>
<organism evidence="5 6">
    <name type="scientific">Granulosicoccus antarcticus IMCC3135</name>
    <dbReference type="NCBI Taxonomy" id="1192854"/>
    <lineage>
        <taxon>Bacteria</taxon>
        <taxon>Pseudomonadati</taxon>
        <taxon>Pseudomonadota</taxon>
        <taxon>Gammaproteobacteria</taxon>
        <taxon>Chromatiales</taxon>
        <taxon>Granulosicoccaceae</taxon>
        <taxon>Granulosicoccus</taxon>
    </lineage>
</organism>
<dbReference type="GO" id="GO:0005829">
    <property type="term" value="C:cytosol"/>
    <property type="evidence" value="ECO:0007669"/>
    <property type="project" value="TreeGrafter"/>
</dbReference>